<comment type="caution">
    <text evidence="2">The sequence shown here is derived from an EMBL/GenBank/DDBJ whole genome shotgun (WGS) entry which is preliminary data.</text>
</comment>
<evidence type="ECO:0000259" key="1">
    <source>
        <dbReference type="Pfam" id="PF02518"/>
    </source>
</evidence>
<dbReference type="RefSeq" id="WP_101260290.1">
    <property type="nucleotide sequence ID" value="NZ_MVDD01000002.1"/>
</dbReference>
<dbReference type="InterPro" id="IPR003594">
    <property type="entry name" value="HATPase_dom"/>
</dbReference>
<dbReference type="InterPro" id="IPR036890">
    <property type="entry name" value="HATPase_C_sf"/>
</dbReference>
<name>A0A2N3I4G2_9BACT</name>
<evidence type="ECO:0000313" key="2">
    <source>
        <dbReference type="EMBL" id="PKQ65186.1"/>
    </source>
</evidence>
<evidence type="ECO:0000313" key="3">
    <source>
        <dbReference type="Proteomes" id="UP000233535"/>
    </source>
</evidence>
<reference evidence="2 3" key="1">
    <citation type="journal article" date="2017" name="Front. Microbiol.">
        <title>Labilibaculum manganireducens gen. nov., sp. nov. and Labilibaculum filiforme sp. nov., Novel Bacteroidetes Isolated from Subsurface Sediments of the Baltic Sea.</title>
        <authorList>
            <person name="Vandieken V."/>
            <person name="Marshall I.P."/>
            <person name="Niemann H."/>
            <person name="Engelen B."/>
            <person name="Cypionka H."/>
        </authorList>
    </citation>
    <scope>NUCLEOTIDE SEQUENCE [LARGE SCALE GENOMIC DNA]</scope>
    <source>
        <strain evidence="2 3">59.16B</strain>
    </source>
</reference>
<dbReference type="AlphaFoldDB" id="A0A2N3I4G2"/>
<feature type="domain" description="Histidine kinase/HSP90-like ATPase" evidence="1">
    <location>
        <begin position="45"/>
        <end position="130"/>
    </location>
</feature>
<dbReference type="Gene3D" id="3.30.565.10">
    <property type="entry name" value="Histidine kinase-like ATPase, C-terminal domain"/>
    <property type="match status" value="1"/>
</dbReference>
<protein>
    <submittedName>
        <fullName evidence="2">Anti-sigma regulatory factor</fullName>
    </submittedName>
</protein>
<dbReference type="SUPFAM" id="SSF55874">
    <property type="entry name" value="ATPase domain of HSP90 chaperone/DNA topoisomerase II/histidine kinase"/>
    <property type="match status" value="1"/>
</dbReference>
<dbReference type="OrthoDB" id="9797578at2"/>
<accession>A0A2N3I4G2</accession>
<sequence length="137" mass="14991">MKFTFVIEGGNFSKAGTASSEVKKILKQLNVDPKIIKRTVVSLYEAEVNVVAHAFEGNMNVEIFPDKIVVRIEDKGPGIPDIDMAMQIGFSTATPEVREMGFGAGMGLPNIKKNSDRMNISSTINVGTQLEIVNYLK</sequence>
<dbReference type="Proteomes" id="UP000233535">
    <property type="component" value="Unassembled WGS sequence"/>
</dbReference>
<organism evidence="2 3">
    <name type="scientific">Labilibaculum filiforme</name>
    <dbReference type="NCBI Taxonomy" id="1940526"/>
    <lineage>
        <taxon>Bacteria</taxon>
        <taxon>Pseudomonadati</taxon>
        <taxon>Bacteroidota</taxon>
        <taxon>Bacteroidia</taxon>
        <taxon>Marinilabiliales</taxon>
        <taxon>Marinifilaceae</taxon>
        <taxon>Labilibaculum</taxon>
    </lineage>
</organism>
<dbReference type="EMBL" id="MVDD01000002">
    <property type="protein sequence ID" value="PKQ65186.1"/>
    <property type="molecule type" value="Genomic_DNA"/>
</dbReference>
<gene>
    <name evidence="2" type="ORF">BZG02_03755</name>
</gene>
<dbReference type="Pfam" id="PF02518">
    <property type="entry name" value="HATPase_c"/>
    <property type="match status" value="1"/>
</dbReference>
<proteinExistence type="predicted"/>
<keyword evidence="3" id="KW-1185">Reference proteome</keyword>